<dbReference type="GO" id="GO:0046872">
    <property type="term" value="F:metal ion binding"/>
    <property type="evidence" value="ECO:0007669"/>
    <property type="project" value="UniProtKB-KW"/>
</dbReference>
<dbReference type="Proteomes" id="UP000028045">
    <property type="component" value="Unassembled WGS sequence"/>
</dbReference>
<feature type="binding site" evidence="6">
    <location>
        <position position="124"/>
    </location>
    <ligand>
        <name>Zn(2+)</name>
        <dbReference type="ChEBI" id="CHEBI:29105"/>
    </ligand>
</feature>
<dbReference type="GO" id="GO:0016020">
    <property type="term" value="C:membrane"/>
    <property type="evidence" value="ECO:0007669"/>
    <property type="project" value="UniProtKB-SubCell"/>
</dbReference>
<feature type="transmembrane region" description="Helical" evidence="7">
    <location>
        <begin position="47"/>
        <end position="68"/>
    </location>
</feature>
<evidence type="ECO:0000256" key="2">
    <source>
        <dbReference type="ARBA" id="ARBA00007018"/>
    </source>
</evidence>
<keyword evidence="6" id="KW-0862">Zinc</keyword>
<evidence type="ECO:0000313" key="8">
    <source>
        <dbReference type="EMBL" id="KEY72634.1"/>
    </source>
</evidence>
<dbReference type="GO" id="GO:0006882">
    <property type="term" value="P:intracellular zinc ion homeostasis"/>
    <property type="evidence" value="ECO:0007669"/>
    <property type="project" value="TreeGrafter"/>
</dbReference>
<feature type="transmembrane region" description="Helical" evidence="7">
    <location>
        <begin position="18"/>
        <end position="35"/>
    </location>
</feature>
<dbReference type="AlphaFoldDB" id="A0A084B505"/>
<dbReference type="InterPro" id="IPR004254">
    <property type="entry name" value="AdipoR/HlyIII-related"/>
</dbReference>
<evidence type="ECO:0000256" key="6">
    <source>
        <dbReference type="PIRSR" id="PIRSR604254-1"/>
    </source>
</evidence>
<keyword evidence="4 7" id="KW-1133">Transmembrane helix</keyword>
<dbReference type="OrthoDB" id="529367at2759"/>
<name>A0A084B505_STACB</name>
<dbReference type="EMBL" id="KL648054">
    <property type="protein sequence ID" value="KEY72634.1"/>
    <property type="molecule type" value="Genomic_DNA"/>
</dbReference>
<dbReference type="GO" id="GO:0038023">
    <property type="term" value="F:signaling receptor activity"/>
    <property type="evidence" value="ECO:0007669"/>
    <property type="project" value="TreeGrafter"/>
</dbReference>
<feature type="transmembrane region" description="Helical" evidence="7">
    <location>
        <begin position="80"/>
        <end position="100"/>
    </location>
</feature>
<reference evidence="8 9" key="1">
    <citation type="journal article" date="2014" name="BMC Genomics">
        <title>Comparative genome sequencing reveals chemotype-specific gene clusters in the toxigenic black mold Stachybotrys.</title>
        <authorList>
            <person name="Semeiks J."/>
            <person name="Borek D."/>
            <person name="Otwinowski Z."/>
            <person name="Grishin N.V."/>
        </authorList>
    </citation>
    <scope>NUCLEOTIDE SEQUENCE [LARGE SCALE GENOMIC DNA]</scope>
    <source>
        <strain evidence="9">CBS 109288 / IBT 7711</strain>
    </source>
</reference>
<sequence>MIPLIYYGFVCDHNLRNIYWVLVSVLAGLCAFSTMHPRFHTANAKKLRGVFFSAFGASSFAPIAHAVMKYGWEIQKERMGLIWWAYVAVFNLIGVFAYGLPMQVPERFFPGKFDIVGQSHQILHVSVIFAGLMHVMGCLGDFDYYHEHGAQCF</sequence>
<keyword evidence="5 7" id="KW-0472">Membrane</keyword>
<evidence type="ECO:0000256" key="5">
    <source>
        <dbReference type="ARBA" id="ARBA00023136"/>
    </source>
</evidence>
<evidence type="ECO:0000256" key="7">
    <source>
        <dbReference type="SAM" id="Phobius"/>
    </source>
</evidence>
<protein>
    <submittedName>
        <fullName evidence="8">Uncharacterized protein</fullName>
    </submittedName>
</protein>
<comment type="similarity">
    <text evidence="2">Belongs to the ADIPOR family.</text>
</comment>
<evidence type="ECO:0000256" key="4">
    <source>
        <dbReference type="ARBA" id="ARBA00022989"/>
    </source>
</evidence>
<proteinExistence type="inferred from homology"/>
<evidence type="ECO:0000256" key="3">
    <source>
        <dbReference type="ARBA" id="ARBA00022692"/>
    </source>
</evidence>
<accession>A0A084B505</accession>
<evidence type="ECO:0000313" key="9">
    <source>
        <dbReference type="Proteomes" id="UP000028045"/>
    </source>
</evidence>
<dbReference type="HOGENOM" id="CLU_023075_5_2_1"/>
<keyword evidence="6" id="KW-0479">Metal-binding</keyword>
<comment type="subcellular location">
    <subcellularLocation>
        <location evidence="1">Membrane</location>
        <topology evidence="1">Multi-pass membrane protein</topology>
    </subcellularLocation>
</comment>
<dbReference type="PANTHER" id="PTHR20855">
    <property type="entry name" value="ADIPOR/PROGESTIN RECEPTOR-RELATED"/>
    <property type="match status" value="1"/>
</dbReference>
<dbReference type="PANTHER" id="PTHR20855:SF52">
    <property type="entry name" value="ADIPONECTIN RECEPTOR PROTEIN"/>
    <property type="match status" value="1"/>
</dbReference>
<dbReference type="Pfam" id="PF03006">
    <property type="entry name" value="HlyIII"/>
    <property type="match status" value="1"/>
</dbReference>
<organism evidence="8 9">
    <name type="scientific">Stachybotrys chartarum (strain CBS 109288 / IBT 7711)</name>
    <name type="common">Toxic black mold</name>
    <name type="synonym">Stilbospora chartarum</name>
    <dbReference type="NCBI Taxonomy" id="1280523"/>
    <lineage>
        <taxon>Eukaryota</taxon>
        <taxon>Fungi</taxon>
        <taxon>Dikarya</taxon>
        <taxon>Ascomycota</taxon>
        <taxon>Pezizomycotina</taxon>
        <taxon>Sordariomycetes</taxon>
        <taxon>Hypocreomycetidae</taxon>
        <taxon>Hypocreales</taxon>
        <taxon>Stachybotryaceae</taxon>
        <taxon>Stachybotrys</taxon>
    </lineage>
</organism>
<gene>
    <name evidence="8" type="ORF">S7711_06268</name>
</gene>
<evidence type="ECO:0000256" key="1">
    <source>
        <dbReference type="ARBA" id="ARBA00004141"/>
    </source>
</evidence>
<keyword evidence="9" id="KW-1185">Reference proteome</keyword>
<keyword evidence="3 7" id="KW-0812">Transmembrane</keyword>
<feature type="binding site" evidence="6">
    <location>
        <position position="120"/>
    </location>
    <ligand>
        <name>Zn(2+)</name>
        <dbReference type="ChEBI" id="CHEBI:29105"/>
    </ligand>
</feature>